<dbReference type="NCBIfam" id="NF009044">
    <property type="entry name" value="PRK12378.1"/>
    <property type="match status" value="1"/>
</dbReference>
<dbReference type="RefSeq" id="WP_065971555.1">
    <property type="nucleotide sequence ID" value="NZ_CP080624.1"/>
</dbReference>
<dbReference type="InterPro" id="IPR017856">
    <property type="entry name" value="Integrase-like_N"/>
</dbReference>
<evidence type="ECO:0000313" key="8">
    <source>
        <dbReference type="Proteomes" id="UP000253250"/>
    </source>
</evidence>
<keyword evidence="3 6" id="KW-0805">Transcription regulation</keyword>
<dbReference type="InterPro" id="IPR029072">
    <property type="entry name" value="YebC-like"/>
</dbReference>
<keyword evidence="2 6" id="KW-0963">Cytoplasm</keyword>
<comment type="subcellular location">
    <subcellularLocation>
        <location evidence="6">Cytoplasm</location>
    </subcellularLocation>
</comment>
<comment type="similarity">
    <text evidence="1 6">Belongs to the TACO1 family.</text>
</comment>
<reference evidence="7 8" key="1">
    <citation type="submission" date="2018-02" db="EMBL/GenBank/DDBJ databases">
        <title>Insights into the biology of acidophilic members of the Acidiferrobacteraceae family derived from comparative genomic analyses.</title>
        <authorList>
            <person name="Issotta F."/>
            <person name="Thyssen C."/>
            <person name="Mena C."/>
            <person name="Moya A."/>
            <person name="Bellenberg S."/>
            <person name="Sproer C."/>
            <person name="Covarrubias P.C."/>
            <person name="Sand W."/>
            <person name="Quatrini R."/>
            <person name="Vera M."/>
        </authorList>
    </citation>
    <scope>NUCLEOTIDE SEQUENCE [LARGE SCALE GENOMIC DNA]</scope>
    <source>
        <strain evidence="8">m-1</strain>
    </source>
</reference>
<accession>A0A1C2FZD1</accession>
<dbReference type="GO" id="GO:0006355">
    <property type="term" value="P:regulation of DNA-templated transcription"/>
    <property type="evidence" value="ECO:0007669"/>
    <property type="project" value="UniProtKB-UniRule"/>
</dbReference>
<dbReference type="Gene3D" id="1.10.10.200">
    <property type="match status" value="1"/>
</dbReference>
<dbReference type="InterPro" id="IPR049083">
    <property type="entry name" value="TACO1_YebC_N"/>
</dbReference>
<name>A0A1C2FZD1_9GAMM</name>
<keyword evidence="5 6" id="KW-0804">Transcription</keyword>
<keyword evidence="4 6" id="KW-0238">DNA-binding</keyword>
<dbReference type="OrthoDB" id="9781053at2"/>
<protein>
    <recommendedName>
        <fullName evidence="6">Probable transcriptional regulatory protein C4900_03050</fullName>
    </recommendedName>
</protein>
<organism evidence="7 8">
    <name type="scientific">Acidiferrobacter thiooxydans</name>
    <dbReference type="NCBI Taxonomy" id="163359"/>
    <lineage>
        <taxon>Bacteria</taxon>
        <taxon>Pseudomonadati</taxon>
        <taxon>Pseudomonadota</taxon>
        <taxon>Gammaproteobacteria</taxon>
        <taxon>Acidiferrobacterales</taxon>
        <taxon>Acidiferrobacteraceae</taxon>
        <taxon>Acidiferrobacter</taxon>
    </lineage>
</organism>
<dbReference type="InterPro" id="IPR002876">
    <property type="entry name" value="Transcrip_reg_TACO1-like"/>
</dbReference>
<dbReference type="PANTHER" id="PTHR12532">
    <property type="entry name" value="TRANSLATIONAL ACTIVATOR OF CYTOCHROME C OXIDASE 1"/>
    <property type="match status" value="1"/>
</dbReference>
<dbReference type="GO" id="GO:0005829">
    <property type="term" value="C:cytosol"/>
    <property type="evidence" value="ECO:0007669"/>
    <property type="project" value="TreeGrafter"/>
</dbReference>
<comment type="caution">
    <text evidence="7">The sequence shown here is derived from an EMBL/GenBank/DDBJ whole genome shotgun (WGS) entry which is preliminary data.</text>
</comment>
<dbReference type="InterPro" id="IPR026564">
    <property type="entry name" value="Transcrip_reg_TACO1-like_dom3"/>
</dbReference>
<dbReference type="NCBIfam" id="NF001030">
    <property type="entry name" value="PRK00110.1"/>
    <property type="match status" value="1"/>
</dbReference>
<gene>
    <name evidence="7" type="ORF">C4900_03050</name>
</gene>
<dbReference type="Gene3D" id="3.30.70.980">
    <property type="match status" value="2"/>
</dbReference>
<dbReference type="EMBL" id="PSYR01000001">
    <property type="protein sequence ID" value="RCN58757.1"/>
    <property type="molecule type" value="Genomic_DNA"/>
</dbReference>
<evidence type="ECO:0000256" key="6">
    <source>
        <dbReference type="HAMAP-Rule" id="MF_00693"/>
    </source>
</evidence>
<dbReference type="AlphaFoldDB" id="A0A1C2FZD1"/>
<proteinExistence type="inferred from homology"/>
<dbReference type="Pfam" id="PF20772">
    <property type="entry name" value="TACO1_YebC_N"/>
    <property type="match status" value="1"/>
</dbReference>
<dbReference type="NCBIfam" id="TIGR01033">
    <property type="entry name" value="YebC/PmpR family DNA-binding transcriptional regulator"/>
    <property type="match status" value="1"/>
</dbReference>
<evidence type="ECO:0000256" key="2">
    <source>
        <dbReference type="ARBA" id="ARBA00022490"/>
    </source>
</evidence>
<evidence type="ECO:0000256" key="1">
    <source>
        <dbReference type="ARBA" id="ARBA00008724"/>
    </source>
</evidence>
<keyword evidence="8" id="KW-1185">Reference proteome</keyword>
<sequence>MAGHSKWANIRFRKGVQDAKRGKIFTKAIREITIAARVGGGDVSHNPRLRLAIDRALGQNMPKDNIERAIKRGTGELEGAHYEEIQYEGYGPAGAAVLVACTTDNRNRTAGEVRHAFSKHGGNLGTEGSVAYLFEKRGVLMFADGDEEALLEAALEAGADDIAAVPGEGVEVLTAPDKMMSVREGLVQRGLTPSSVEIVIRPLTDVVLAGEDAERVMKLLEALEDLDDVQTVYTNATFMEESA</sequence>
<evidence type="ECO:0000256" key="5">
    <source>
        <dbReference type="ARBA" id="ARBA00023163"/>
    </source>
</evidence>
<dbReference type="GO" id="GO:0003677">
    <property type="term" value="F:DNA binding"/>
    <property type="evidence" value="ECO:0007669"/>
    <property type="project" value="UniProtKB-UniRule"/>
</dbReference>
<dbReference type="HAMAP" id="MF_00693">
    <property type="entry name" value="Transcrip_reg_TACO1"/>
    <property type="match status" value="1"/>
</dbReference>
<dbReference type="FunFam" id="1.10.10.200:FF:000001">
    <property type="entry name" value="Probable transcriptional regulatory protein YebC"/>
    <property type="match status" value="1"/>
</dbReference>
<evidence type="ECO:0000313" key="7">
    <source>
        <dbReference type="EMBL" id="RCN58757.1"/>
    </source>
</evidence>
<dbReference type="PANTHER" id="PTHR12532:SF6">
    <property type="entry name" value="TRANSCRIPTIONAL REGULATORY PROTEIN YEBC-RELATED"/>
    <property type="match status" value="1"/>
</dbReference>
<dbReference type="Proteomes" id="UP000253250">
    <property type="component" value="Unassembled WGS sequence"/>
</dbReference>
<dbReference type="SUPFAM" id="SSF75625">
    <property type="entry name" value="YebC-like"/>
    <property type="match status" value="1"/>
</dbReference>
<dbReference type="InterPro" id="IPR048300">
    <property type="entry name" value="TACO1_YebC-like_2nd/3rd_dom"/>
</dbReference>
<dbReference type="STRING" id="163359.A9R16_01465"/>
<evidence type="ECO:0000256" key="4">
    <source>
        <dbReference type="ARBA" id="ARBA00023125"/>
    </source>
</evidence>
<evidence type="ECO:0000256" key="3">
    <source>
        <dbReference type="ARBA" id="ARBA00023015"/>
    </source>
</evidence>
<dbReference type="Pfam" id="PF01709">
    <property type="entry name" value="Transcrip_reg"/>
    <property type="match status" value="1"/>
</dbReference>